<evidence type="ECO:0000259" key="2">
    <source>
        <dbReference type="Pfam" id="PF04715"/>
    </source>
</evidence>
<dbReference type="InterPro" id="IPR019999">
    <property type="entry name" value="Anth_synth_I-like"/>
</dbReference>
<evidence type="ECO:0000259" key="1">
    <source>
        <dbReference type="Pfam" id="PF00425"/>
    </source>
</evidence>
<dbReference type="Gene3D" id="3.60.120.10">
    <property type="entry name" value="Anthranilate synthase"/>
    <property type="match status" value="1"/>
</dbReference>
<keyword evidence="4" id="KW-1185">Reference proteome</keyword>
<dbReference type="AlphaFoldDB" id="A0A9Q8U1R3"/>
<dbReference type="PANTHER" id="PTHR11236:SF9">
    <property type="entry name" value="ANTHRANILATE SYNTHASE COMPONENT 1"/>
    <property type="match status" value="1"/>
</dbReference>
<feature type="domain" description="Anthranilate synthase component I N-terminal" evidence="2">
    <location>
        <begin position="26"/>
        <end position="164"/>
    </location>
</feature>
<feature type="domain" description="Chorismate-utilising enzyme C-terminal" evidence="1">
    <location>
        <begin position="216"/>
        <end position="469"/>
    </location>
</feature>
<dbReference type="Pfam" id="PF00425">
    <property type="entry name" value="Chorismate_bind"/>
    <property type="match status" value="1"/>
</dbReference>
<dbReference type="PRINTS" id="PR00095">
    <property type="entry name" value="ANTSNTHASEI"/>
</dbReference>
<dbReference type="InterPro" id="IPR005801">
    <property type="entry name" value="ADC_synthase"/>
</dbReference>
<accession>A0A9Q8U1R3</accession>
<dbReference type="InterPro" id="IPR015890">
    <property type="entry name" value="Chorismate_C"/>
</dbReference>
<dbReference type="EMBL" id="CP097966">
    <property type="protein sequence ID" value="URQ62692.1"/>
    <property type="molecule type" value="Genomic_DNA"/>
</dbReference>
<dbReference type="SUPFAM" id="SSF56322">
    <property type="entry name" value="ADC synthase"/>
    <property type="match status" value="1"/>
</dbReference>
<sequence length="480" mass="54618">MNKEEFDKYVADGYAQIPVYEEFVADLISPLYVFSNYFNLKNTFLFESAKSHEVKGRYSIMSLQSLKRYNFFNNEVEIITKEKTERRRVPDPFKYLENLINEFNAPTIKGLPNFLGGLIGYFSYESFNFIEPKLNLHSPDIPFISICQCNEIIVFDNFKGTFYIIVTTEQKTDDGYQSAKRRIKEIKSAIYSLQPSISQNINRVDKELISTTNPDEKTFKSYVKNIKSFINDGEIMQAVLSREVSFKGNFNPFTLYRALRLINPSPYMFYMNFGDLNLIGSSPEILVQNFQDKVTIRPIAGTRKRGIDESEDLQNKIDLIGDDKEKAEHMMLVDLARNDVSKVSNPSTVSVDEMMIVEKYSHVMHMTSNVIGQIKDSATPIDCLKAALPAGTLSGAPKIRAMEILSELENRARGIYGGCVGYIGYNKSLDTAIIIRTALHKKDEVKVGVGAGIVFDSEPQNEWNETVAKLNVFLEALKYE</sequence>
<dbReference type="InterPro" id="IPR006805">
    <property type="entry name" value="Anth_synth_I_N"/>
</dbReference>
<organism evidence="3 4">
    <name type="scientific">SAR86 cluster bacterium</name>
    <dbReference type="NCBI Taxonomy" id="2030880"/>
    <lineage>
        <taxon>Bacteria</taxon>
        <taxon>Pseudomonadati</taxon>
        <taxon>Pseudomonadota</taxon>
        <taxon>Gammaproteobacteria</taxon>
        <taxon>SAR86 cluster</taxon>
    </lineage>
</organism>
<dbReference type="PANTHER" id="PTHR11236">
    <property type="entry name" value="AMINOBENZOATE/ANTHRANILATE SYNTHASE"/>
    <property type="match status" value="1"/>
</dbReference>
<dbReference type="Pfam" id="PF04715">
    <property type="entry name" value="Anth_synt_I_N"/>
    <property type="match status" value="1"/>
</dbReference>
<reference evidence="3" key="1">
    <citation type="submission" date="2022-05" db="EMBL/GenBank/DDBJ databases">
        <title>Single-amplified genomics reveal most streamlined microbe among free-living bacteria.</title>
        <authorList>
            <person name="Roda-Garcia J."/>
            <person name="Haro-Moreno J.M."/>
            <person name="Rodriguez-Valera F."/>
            <person name="Almagro-Moreno S."/>
            <person name="Lopez-Perez M."/>
        </authorList>
    </citation>
    <scope>NUCLEOTIDE SEQUENCE</scope>
    <source>
        <strain evidence="3">TMED112-D2-2</strain>
    </source>
</reference>
<protein>
    <submittedName>
        <fullName evidence="3">Chorismate-binding protein</fullName>
    </submittedName>
</protein>
<dbReference type="Proteomes" id="UP001056381">
    <property type="component" value="Chromosome"/>
</dbReference>
<proteinExistence type="predicted"/>
<name>A0A9Q8U1R3_9GAMM</name>
<gene>
    <name evidence="3" type="ORF">M9B40_02885</name>
</gene>
<evidence type="ECO:0000313" key="4">
    <source>
        <dbReference type="Proteomes" id="UP001056381"/>
    </source>
</evidence>
<dbReference type="GO" id="GO:0000162">
    <property type="term" value="P:L-tryptophan biosynthetic process"/>
    <property type="evidence" value="ECO:0007669"/>
    <property type="project" value="TreeGrafter"/>
</dbReference>
<evidence type="ECO:0000313" key="3">
    <source>
        <dbReference type="EMBL" id="URQ62692.1"/>
    </source>
</evidence>